<evidence type="ECO:0000313" key="11">
    <source>
        <dbReference type="EMBL" id="QDH20807.1"/>
    </source>
</evidence>
<evidence type="ECO:0000259" key="10">
    <source>
        <dbReference type="PROSITE" id="PS50885"/>
    </source>
</evidence>
<comment type="similarity">
    <text evidence="5">Belongs to the methyl-accepting chemotaxis (MCP) protein family.</text>
</comment>
<dbReference type="GO" id="GO:0007165">
    <property type="term" value="P:signal transduction"/>
    <property type="evidence" value="ECO:0007669"/>
    <property type="project" value="UniProtKB-KW"/>
</dbReference>
<sequence length="617" mass="66100">MRNFKVQTKILALTLLSGIMLLVVGYTGFSAMKTMAEKSENMYRNNVLSLNSIGQVSSNNSAIEAYVMEMILNEDYTANQNLSMSISDRTARNAMAYAALEETALSPNAKALYDTYNGLTPEYFNVRSRIVDLASRNQGEEAYRLFQAELQPIREEVNRTVNQLNSQLLREAQGNNAASLEAAQSSTLLILVCIAVGVLLVAGGGLLIARLVARPLRGMQKMMEQAESGDLSVQGTYLFRDEIGQVTLSFNRMIDGLRDMVRRIDESAVTLSASSQQLTAGAEQTTGAAEHIATSSAALTDGFETQAKSIAGVSGFVDEMENHMRLLDQNGKGIANSVRLANEAAELGSEEVRRTIGRMNEIERSVTQALEVVTGLRRRSEEIGAAAGLIDQVARQTNLLSLNASIEAARAGEAGRGFAVVAQEIRKLAESSAESTRTISEIIAAIQTESEAAVDSLNEGAQRVKLGVESGREISEVFGRIRGSVSGVAQETGQASELIDTLLEQTTQVADAMREVSSIAQQGAAGIEEVSAAGEEQLSTMEEVQGSAKFLSQLAEELQGTLARFKLDQAEVSAASPAEAAEAQRLERETFGAQAEPADDAGTREPNAPAANWNPVA</sequence>
<dbReference type="CDD" id="cd06225">
    <property type="entry name" value="HAMP"/>
    <property type="match status" value="1"/>
</dbReference>
<dbReference type="OrthoDB" id="358716at2"/>
<feature type="transmembrane region" description="Helical" evidence="8">
    <location>
        <begin position="188"/>
        <end position="213"/>
    </location>
</feature>
<evidence type="ECO:0000256" key="6">
    <source>
        <dbReference type="PROSITE-ProRule" id="PRU00284"/>
    </source>
</evidence>
<feature type="domain" description="HAMP" evidence="10">
    <location>
        <begin position="210"/>
        <end position="262"/>
    </location>
</feature>
<dbReference type="Pfam" id="PF00015">
    <property type="entry name" value="MCPsignal"/>
    <property type="match status" value="1"/>
</dbReference>
<protein>
    <submittedName>
        <fullName evidence="11">Methyl-accepting chemotaxis protein</fullName>
    </submittedName>
</protein>
<reference evidence="11 12" key="1">
    <citation type="submission" date="2019-06" db="EMBL/GenBank/DDBJ databases">
        <title>Saccharibacillus brassicae sp. nov., an endophytic bacterium isolated from Chinese cabbage seeds (Brassica pekinensis).</title>
        <authorList>
            <person name="Jiang L."/>
            <person name="Lee J."/>
            <person name="Kim S.W."/>
        </authorList>
    </citation>
    <scope>NUCLEOTIDE SEQUENCE [LARGE SCALE GENOMIC DNA]</scope>
    <source>
        <strain evidence="12">KCTC 43072 / ATSA2</strain>
    </source>
</reference>
<evidence type="ECO:0000313" key="12">
    <source>
        <dbReference type="Proteomes" id="UP000316968"/>
    </source>
</evidence>
<feature type="domain" description="Methyl-accepting transducer" evidence="9">
    <location>
        <begin position="281"/>
        <end position="531"/>
    </location>
</feature>
<proteinExistence type="inferred from homology"/>
<dbReference type="GO" id="GO:0004888">
    <property type="term" value="F:transmembrane signaling receptor activity"/>
    <property type="evidence" value="ECO:0007669"/>
    <property type="project" value="InterPro"/>
</dbReference>
<dbReference type="AlphaFoldDB" id="A0A4Y6UWZ0"/>
<evidence type="ECO:0000259" key="9">
    <source>
        <dbReference type="PROSITE" id="PS50111"/>
    </source>
</evidence>
<keyword evidence="2" id="KW-1003">Cell membrane</keyword>
<keyword evidence="4 6" id="KW-0807">Transducer</keyword>
<dbReference type="KEGG" id="saca:FFV09_08090"/>
<keyword evidence="12" id="KW-1185">Reference proteome</keyword>
<evidence type="ECO:0000256" key="4">
    <source>
        <dbReference type="ARBA" id="ARBA00023224"/>
    </source>
</evidence>
<dbReference type="PANTHER" id="PTHR32089">
    <property type="entry name" value="METHYL-ACCEPTING CHEMOTAXIS PROTEIN MCPB"/>
    <property type="match status" value="1"/>
</dbReference>
<dbReference type="Proteomes" id="UP000316968">
    <property type="component" value="Chromosome"/>
</dbReference>
<dbReference type="Pfam" id="PF12729">
    <property type="entry name" value="4HB_MCP_1"/>
    <property type="match status" value="1"/>
</dbReference>
<evidence type="ECO:0000256" key="8">
    <source>
        <dbReference type="SAM" id="Phobius"/>
    </source>
</evidence>
<keyword evidence="8" id="KW-0812">Transmembrane</keyword>
<dbReference type="InterPro" id="IPR024478">
    <property type="entry name" value="HlyB_4HB_MCP"/>
</dbReference>
<dbReference type="PRINTS" id="PR00260">
    <property type="entry name" value="CHEMTRNSDUCR"/>
</dbReference>
<dbReference type="GO" id="GO:0006935">
    <property type="term" value="P:chemotaxis"/>
    <property type="evidence" value="ECO:0007669"/>
    <property type="project" value="InterPro"/>
</dbReference>
<feature type="compositionally biased region" description="Low complexity" evidence="7">
    <location>
        <begin position="606"/>
        <end position="617"/>
    </location>
</feature>
<dbReference type="PANTHER" id="PTHR32089:SF112">
    <property type="entry name" value="LYSOZYME-LIKE PROTEIN-RELATED"/>
    <property type="match status" value="1"/>
</dbReference>
<dbReference type="SMART" id="SM00283">
    <property type="entry name" value="MA"/>
    <property type="match status" value="1"/>
</dbReference>
<dbReference type="InterPro" id="IPR003660">
    <property type="entry name" value="HAMP_dom"/>
</dbReference>
<accession>A0A4Y6UWZ0</accession>
<dbReference type="PROSITE" id="PS50111">
    <property type="entry name" value="CHEMOTAXIS_TRANSDUC_2"/>
    <property type="match status" value="1"/>
</dbReference>
<evidence type="ECO:0000256" key="3">
    <source>
        <dbReference type="ARBA" id="ARBA00023136"/>
    </source>
</evidence>
<evidence type="ECO:0000256" key="5">
    <source>
        <dbReference type="ARBA" id="ARBA00029447"/>
    </source>
</evidence>
<dbReference type="GO" id="GO:0005886">
    <property type="term" value="C:plasma membrane"/>
    <property type="evidence" value="ECO:0007669"/>
    <property type="project" value="UniProtKB-SubCell"/>
</dbReference>
<evidence type="ECO:0000256" key="2">
    <source>
        <dbReference type="ARBA" id="ARBA00022475"/>
    </source>
</evidence>
<organism evidence="11 12">
    <name type="scientific">Saccharibacillus brassicae</name>
    <dbReference type="NCBI Taxonomy" id="2583377"/>
    <lineage>
        <taxon>Bacteria</taxon>
        <taxon>Bacillati</taxon>
        <taxon>Bacillota</taxon>
        <taxon>Bacilli</taxon>
        <taxon>Bacillales</taxon>
        <taxon>Paenibacillaceae</taxon>
        <taxon>Saccharibacillus</taxon>
    </lineage>
</organism>
<dbReference type="EMBL" id="CP041217">
    <property type="protein sequence ID" value="QDH20807.1"/>
    <property type="molecule type" value="Genomic_DNA"/>
</dbReference>
<comment type="subcellular location">
    <subcellularLocation>
        <location evidence="1">Cell membrane</location>
    </subcellularLocation>
</comment>
<dbReference type="Pfam" id="PF00672">
    <property type="entry name" value="HAMP"/>
    <property type="match status" value="1"/>
</dbReference>
<evidence type="ECO:0000256" key="7">
    <source>
        <dbReference type="SAM" id="MobiDB-lite"/>
    </source>
</evidence>
<dbReference type="RefSeq" id="WP_141447356.1">
    <property type="nucleotide sequence ID" value="NZ_CP041217.1"/>
</dbReference>
<gene>
    <name evidence="11" type="ORF">FFV09_08090</name>
</gene>
<keyword evidence="8" id="KW-1133">Transmembrane helix</keyword>
<dbReference type="InterPro" id="IPR004090">
    <property type="entry name" value="Chemotax_Me-accpt_rcpt"/>
</dbReference>
<dbReference type="SUPFAM" id="SSF58104">
    <property type="entry name" value="Methyl-accepting chemotaxis protein (MCP) signaling domain"/>
    <property type="match status" value="1"/>
</dbReference>
<name>A0A4Y6UWZ0_SACBS</name>
<evidence type="ECO:0000256" key="1">
    <source>
        <dbReference type="ARBA" id="ARBA00004236"/>
    </source>
</evidence>
<dbReference type="SMART" id="SM00304">
    <property type="entry name" value="HAMP"/>
    <property type="match status" value="1"/>
</dbReference>
<dbReference type="Gene3D" id="1.10.287.950">
    <property type="entry name" value="Methyl-accepting chemotaxis protein"/>
    <property type="match status" value="1"/>
</dbReference>
<dbReference type="InterPro" id="IPR004089">
    <property type="entry name" value="MCPsignal_dom"/>
</dbReference>
<feature type="region of interest" description="Disordered" evidence="7">
    <location>
        <begin position="573"/>
        <end position="617"/>
    </location>
</feature>
<dbReference type="PROSITE" id="PS50885">
    <property type="entry name" value="HAMP"/>
    <property type="match status" value="1"/>
</dbReference>
<keyword evidence="3 8" id="KW-0472">Membrane</keyword>